<keyword evidence="7" id="KW-1185">Reference proteome</keyword>
<evidence type="ECO:0000256" key="2">
    <source>
        <dbReference type="ARBA" id="ARBA00022559"/>
    </source>
</evidence>
<dbReference type="Proteomes" id="UP000292452">
    <property type="component" value="Unassembled WGS sequence"/>
</dbReference>
<dbReference type="EMBL" id="SIXH01000130">
    <property type="protein sequence ID" value="TBO58578.1"/>
    <property type="molecule type" value="Genomic_DNA"/>
</dbReference>
<dbReference type="PANTHER" id="PTHR11592">
    <property type="entry name" value="GLUTATHIONE PEROXIDASE"/>
    <property type="match status" value="1"/>
</dbReference>
<dbReference type="GO" id="GO:0034599">
    <property type="term" value="P:cellular response to oxidative stress"/>
    <property type="evidence" value="ECO:0007669"/>
    <property type="project" value="TreeGrafter"/>
</dbReference>
<evidence type="ECO:0000256" key="5">
    <source>
        <dbReference type="SAM" id="MobiDB-lite"/>
    </source>
</evidence>
<comment type="similarity">
    <text evidence="1 4">Belongs to the glutathione peroxidase family.</text>
</comment>
<evidence type="ECO:0000256" key="4">
    <source>
        <dbReference type="RuleBase" id="RU000499"/>
    </source>
</evidence>
<dbReference type="PROSITE" id="PS51355">
    <property type="entry name" value="GLUTATHIONE_PEROXID_3"/>
    <property type="match status" value="1"/>
</dbReference>
<keyword evidence="3 4" id="KW-0560">Oxidoreductase</keyword>
<sequence length="201" mass="21588">MSLYDIPPRTLTGEPASLAYYRGRALLVVNAASQCGPTPQQSGLERLQERHADRSFSALSFPSHQFAGQEPSTAEEIAASCATTYGVGFPLFEKTDVNDVERHPRYAEQAAAEDAAGRPGLRRGTSTFSARSRKTSTAPAAHPPRSSSAVPCVPSELEVFDAAADTYHAGTRTVPADRRLREANRTHVATGRARLTEAFSA</sequence>
<dbReference type="Gene3D" id="3.40.30.10">
    <property type="entry name" value="Glutaredoxin"/>
    <property type="match status" value="1"/>
</dbReference>
<accession>A0A4Q9HTY7</accession>
<dbReference type="InterPro" id="IPR036249">
    <property type="entry name" value="Thioredoxin-like_sf"/>
</dbReference>
<proteinExistence type="inferred from homology"/>
<comment type="caution">
    <text evidence="6">The sequence shown here is derived from an EMBL/GenBank/DDBJ whole genome shotgun (WGS) entry which is preliminary data.</text>
</comment>
<evidence type="ECO:0000256" key="1">
    <source>
        <dbReference type="ARBA" id="ARBA00006926"/>
    </source>
</evidence>
<dbReference type="SUPFAM" id="SSF52833">
    <property type="entry name" value="Thioredoxin-like"/>
    <property type="match status" value="1"/>
</dbReference>
<organism evidence="6 7">
    <name type="scientific">Streptomyces kasugaensis</name>
    <dbReference type="NCBI Taxonomy" id="1946"/>
    <lineage>
        <taxon>Bacteria</taxon>
        <taxon>Bacillati</taxon>
        <taxon>Actinomycetota</taxon>
        <taxon>Actinomycetes</taxon>
        <taxon>Kitasatosporales</taxon>
        <taxon>Streptomycetaceae</taxon>
        <taxon>Streptomyces</taxon>
    </lineage>
</organism>
<name>A0A4Q9HTY7_STRKA</name>
<dbReference type="AlphaFoldDB" id="A0A4Q9HTY7"/>
<dbReference type="GO" id="GO:0004601">
    <property type="term" value="F:peroxidase activity"/>
    <property type="evidence" value="ECO:0007669"/>
    <property type="project" value="UniProtKB-KW"/>
</dbReference>
<keyword evidence="2 4" id="KW-0575">Peroxidase</keyword>
<dbReference type="PANTHER" id="PTHR11592:SF40">
    <property type="entry name" value="THIOREDOXIN_GLUTATHIONE PEROXIDASE BTUE"/>
    <property type="match status" value="1"/>
</dbReference>
<dbReference type="Pfam" id="PF00255">
    <property type="entry name" value="GSHPx"/>
    <property type="match status" value="1"/>
</dbReference>
<dbReference type="PRINTS" id="PR01011">
    <property type="entry name" value="GLUTPROXDASE"/>
</dbReference>
<evidence type="ECO:0000313" key="7">
    <source>
        <dbReference type="Proteomes" id="UP000292452"/>
    </source>
</evidence>
<feature type="region of interest" description="Disordered" evidence="5">
    <location>
        <begin position="109"/>
        <end position="151"/>
    </location>
</feature>
<dbReference type="InterPro" id="IPR000889">
    <property type="entry name" value="Glutathione_peroxidase"/>
</dbReference>
<evidence type="ECO:0000313" key="6">
    <source>
        <dbReference type="EMBL" id="TBO58578.1"/>
    </source>
</evidence>
<protein>
    <recommendedName>
        <fullName evidence="4">Glutathione peroxidase</fullName>
    </recommendedName>
</protein>
<gene>
    <name evidence="6" type="ORF">EYS09_16725</name>
</gene>
<reference evidence="6 7" key="1">
    <citation type="submission" date="2019-02" db="EMBL/GenBank/DDBJ databases">
        <title>Draft Genome Sequence of Streptomyces sp. AM-2504, identified by 16S rRNA comparative analysis as a Streptomyces Kasugaensis strain.</title>
        <authorList>
            <person name="Napolioni V."/>
            <person name="Giuliodori A.M."/>
            <person name="Spurio R."/>
            <person name="Fabbretti A."/>
        </authorList>
    </citation>
    <scope>NUCLEOTIDE SEQUENCE [LARGE SCALE GENOMIC DNA]</scope>
    <source>
        <strain evidence="6 7">AM-2504</strain>
    </source>
</reference>
<evidence type="ECO:0000256" key="3">
    <source>
        <dbReference type="ARBA" id="ARBA00023002"/>
    </source>
</evidence>
<feature type="compositionally biased region" description="Low complexity" evidence="5">
    <location>
        <begin position="136"/>
        <end position="151"/>
    </location>
</feature>